<dbReference type="Gene3D" id="1.10.1780.10">
    <property type="entry name" value="Clp, N-terminal domain"/>
    <property type="match status" value="1"/>
</dbReference>
<accession>A0A0C7G9L5</accession>
<dbReference type="FunFam" id="1.10.8.60:FF:000011">
    <property type="entry name" value="ATP-dependent Clp protease ATP-binding subunit"/>
    <property type="match status" value="1"/>
</dbReference>
<evidence type="ECO:0000256" key="2">
    <source>
        <dbReference type="ARBA" id="ARBA00022741"/>
    </source>
</evidence>
<evidence type="ECO:0000256" key="3">
    <source>
        <dbReference type="ARBA" id="ARBA00022840"/>
    </source>
</evidence>
<dbReference type="InterPro" id="IPR003593">
    <property type="entry name" value="AAA+_ATPase"/>
</dbReference>
<dbReference type="PANTHER" id="PTHR11638:SF18">
    <property type="entry name" value="HEAT SHOCK PROTEIN 104"/>
    <property type="match status" value="1"/>
</dbReference>
<dbReference type="InterPro" id="IPR027417">
    <property type="entry name" value="P-loop_NTPase"/>
</dbReference>
<dbReference type="PROSITE" id="PS00870">
    <property type="entry name" value="CLPAB_1"/>
    <property type="match status" value="1"/>
</dbReference>
<evidence type="ECO:0000313" key="8">
    <source>
        <dbReference type="EMBL" id="CEP41334.1"/>
    </source>
</evidence>
<dbReference type="EMBL" id="CEKZ01000005">
    <property type="protein sequence ID" value="CEP41334.1"/>
    <property type="molecule type" value="Genomic_DNA"/>
</dbReference>
<name>A0A0C7G9L5_PARSO</name>
<gene>
    <name evidence="8" type="primary">clpC</name>
    <name evidence="8" type="ORF">R28058_34871</name>
</gene>
<dbReference type="PROSITE" id="PS00871">
    <property type="entry name" value="CLPAB_2"/>
    <property type="match status" value="1"/>
</dbReference>
<reference evidence="8 9" key="1">
    <citation type="submission" date="2015-01" db="EMBL/GenBank/DDBJ databases">
        <authorList>
            <person name="Aslett A.Martin."/>
            <person name="De Silva Nishadi"/>
        </authorList>
    </citation>
    <scope>NUCLEOTIDE SEQUENCE [LARGE SCALE GENOMIC DNA]</scope>
    <source>
        <strain evidence="8 9">R28058</strain>
    </source>
</reference>
<dbReference type="InterPro" id="IPR028299">
    <property type="entry name" value="ClpA/B_CS2"/>
</dbReference>
<dbReference type="Pfam" id="PF10431">
    <property type="entry name" value="ClpB_D2-small"/>
    <property type="match status" value="1"/>
</dbReference>
<organism evidence="8 9">
    <name type="scientific">Paraclostridium sordellii</name>
    <name type="common">Clostridium sordellii</name>
    <dbReference type="NCBI Taxonomy" id="1505"/>
    <lineage>
        <taxon>Bacteria</taxon>
        <taxon>Bacillati</taxon>
        <taxon>Bacillota</taxon>
        <taxon>Clostridia</taxon>
        <taxon>Peptostreptococcales</taxon>
        <taxon>Peptostreptococcaceae</taxon>
        <taxon>Paraclostridium</taxon>
    </lineage>
</organism>
<protein>
    <submittedName>
        <fullName evidence="8">Class III stress response-related ATPase</fullName>
    </submittedName>
</protein>
<dbReference type="GO" id="GO:0005524">
    <property type="term" value="F:ATP binding"/>
    <property type="evidence" value="ECO:0007669"/>
    <property type="project" value="UniProtKB-KW"/>
</dbReference>
<dbReference type="InterPro" id="IPR041546">
    <property type="entry name" value="ClpA/ClpB_AAA_lid"/>
</dbReference>
<keyword evidence="4 6" id="KW-0143">Chaperone</keyword>
<dbReference type="CDD" id="cd00009">
    <property type="entry name" value="AAA"/>
    <property type="match status" value="1"/>
</dbReference>
<dbReference type="GO" id="GO:0005737">
    <property type="term" value="C:cytoplasm"/>
    <property type="evidence" value="ECO:0007669"/>
    <property type="project" value="TreeGrafter"/>
</dbReference>
<evidence type="ECO:0000256" key="4">
    <source>
        <dbReference type="ARBA" id="ARBA00023186"/>
    </source>
</evidence>
<dbReference type="CDD" id="cd19499">
    <property type="entry name" value="RecA-like_ClpB_Hsp104-like"/>
    <property type="match status" value="1"/>
</dbReference>
<evidence type="ECO:0000259" key="7">
    <source>
        <dbReference type="PROSITE" id="PS51903"/>
    </source>
</evidence>
<dbReference type="InterPro" id="IPR050130">
    <property type="entry name" value="ClpA_ClpB"/>
</dbReference>
<dbReference type="InterPro" id="IPR001270">
    <property type="entry name" value="ClpA/B"/>
</dbReference>
<dbReference type="RefSeq" id="WP_055342647.1">
    <property type="nucleotide sequence ID" value="NZ_CDNI01000006.1"/>
</dbReference>
<dbReference type="SMART" id="SM01086">
    <property type="entry name" value="ClpB_D2-small"/>
    <property type="match status" value="1"/>
</dbReference>
<evidence type="ECO:0000256" key="5">
    <source>
        <dbReference type="PROSITE-ProRule" id="PRU01251"/>
    </source>
</evidence>
<dbReference type="Gene3D" id="3.40.50.300">
    <property type="entry name" value="P-loop containing nucleotide triphosphate hydrolases"/>
    <property type="match status" value="2"/>
</dbReference>
<dbReference type="GO" id="GO:0034605">
    <property type="term" value="P:cellular response to heat"/>
    <property type="evidence" value="ECO:0007669"/>
    <property type="project" value="TreeGrafter"/>
</dbReference>
<dbReference type="Pfam" id="PF00004">
    <property type="entry name" value="AAA"/>
    <property type="match status" value="1"/>
</dbReference>
<evidence type="ECO:0000256" key="6">
    <source>
        <dbReference type="RuleBase" id="RU004432"/>
    </source>
</evidence>
<dbReference type="InterPro" id="IPR004176">
    <property type="entry name" value="Clp_R_N"/>
</dbReference>
<dbReference type="InterPro" id="IPR036628">
    <property type="entry name" value="Clp_N_dom_sf"/>
</dbReference>
<dbReference type="InterPro" id="IPR018368">
    <property type="entry name" value="ClpA/B_CS1"/>
</dbReference>
<dbReference type="SUPFAM" id="SSF81923">
    <property type="entry name" value="Double Clp-N motif"/>
    <property type="match status" value="1"/>
</dbReference>
<dbReference type="Proteomes" id="UP000049127">
    <property type="component" value="Unassembled WGS sequence"/>
</dbReference>
<dbReference type="Pfam" id="PF02861">
    <property type="entry name" value="Clp_N"/>
    <property type="match status" value="1"/>
</dbReference>
<dbReference type="FunFam" id="3.40.50.300:FF:000025">
    <property type="entry name" value="ATP-dependent Clp protease subunit"/>
    <property type="match status" value="1"/>
</dbReference>
<dbReference type="PROSITE" id="PS51903">
    <property type="entry name" value="CLP_R"/>
    <property type="match status" value="1"/>
</dbReference>
<sequence>MYFDKFTKSAQSVIDSAIQSARDMGHQVVGTEHLLLGLGKVSNSTSCKILKQLGVDSEYLSQKIIDIYGIGINDSSDDIFLSPRSKEILDSAFLYADKFNQEFVGTEHILLALSQESNSIAYKILEKKGVNKDKVTNAISEKIGIDLSESQNIGEEEKKKDKPKIPTLQKYAINLNEYAKANKIDPLIGRENEIERIIQILSRRSKNNPILIGDPGVGKTAIIEGLVNKIEKKEVPKYLFDKVVYNLDIGGMLAGAKYRGEFEERIKKVLEEVKLANDIILFIDEMHTIVGAGATGENSMDASNILKPVLSRGDIQIIGATTIDEYRKNIEKDIALERRLQPILIEEPTREETIKILNGLKEKYEKHHNVKITDEAIIAAVDLSSRYITDRYLPDKAVDIMDESASRIRMKKEKLQRAKNVVYSDIVAEVVGLWTGIPVNKLMKSECERLLNLENTLHQRVIGQDEAINSISKAIRRSRAGLKDPKRPIGSFLFLGPTGVGKTELCKALAEANFGDENQIIRIDMSEYMEKHSVSRLIGSPPGYIGYDDGGQLTEEIRRHPYSVVLFDEIEKGHEDVFNILLQILDEGRLTDSKGRTVDFKNTVIIMTSNIGATSINKEKSLGFKPSCNKKEIEKSSYKVMKDKIIQELKSKFRPEFINRVDDIVVFHKLSLENLYDIVKLMIKQLVDRLKSMNIDIDIQKDVIEFIAKEGLDLEYGARPLKRAIQKEIEDSLSYEILSGYINQGDNIIAKIKNNKVVFERKPKEI</sequence>
<keyword evidence="1 5" id="KW-0677">Repeat</keyword>
<dbReference type="PANTHER" id="PTHR11638">
    <property type="entry name" value="ATP-DEPENDENT CLP PROTEASE"/>
    <property type="match status" value="1"/>
</dbReference>
<dbReference type="SMART" id="SM00382">
    <property type="entry name" value="AAA"/>
    <property type="match status" value="2"/>
</dbReference>
<evidence type="ECO:0000313" key="9">
    <source>
        <dbReference type="Proteomes" id="UP000049127"/>
    </source>
</evidence>
<dbReference type="AlphaFoldDB" id="A0A0C7G9L5"/>
<dbReference type="Gene3D" id="1.10.8.60">
    <property type="match status" value="2"/>
</dbReference>
<keyword evidence="2 6" id="KW-0547">Nucleotide-binding</keyword>
<dbReference type="Pfam" id="PF07724">
    <property type="entry name" value="AAA_2"/>
    <property type="match status" value="1"/>
</dbReference>
<dbReference type="PRINTS" id="PR00300">
    <property type="entry name" value="CLPPROTEASEA"/>
</dbReference>
<dbReference type="FunFam" id="3.40.50.300:FF:000010">
    <property type="entry name" value="Chaperone clpB 1, putative"/>
    <property type="match status" value="1"/>
</dbReference>
<proteinExistence type="inferred from homology"/>
<dbReference type="Pfam" id="PF17871">
    <property type="entry name" value="AAA_lid_9"/>
    <property type="match status" value="1"/>
</dbReference>
<dbReference type="InterPro" id="IPR003959">
    <property type="entry name" value="ATPase_AAA_core"/>
</dbReference>
<dbReference type="SUPFAM" id="SSF52540">
    <property type="entry name" value="P-loop containing nucleoside triphosphate hydrolases"/>
    <property type="match status" value="2"/>
</dbReference>
<evidence type="ECO:0000256" key="1">
    <source>
        <dbReference type="ARBA" id="ARBA00022737"/>
    </source>
</evidence>
<dbReference type="InterPro" id="IPR019489">
    <property type="entry name" value="Clp_ATPase_C"/>
</dbReference>
<comment type="similarity">
    <text evidence="6">Belongs to the ClpA/ClpB family.</text>
</comment>
<feature type="domain" description="Clp R" evidence="7">
    <location>
        <begin position="3"/>
        <end position="145"/>
    </location>
</feature>
<dbReference type="GO" id="GO:0016887">
    <property type="term" value="F:ATP hydrolysis activity"/>
    <property type="evidence" value="ECO:0007669"/>
    <property type="project" value="InterPro"/>
</dbReference>
<keyword evidence="3 6" id="KW-0067">ATP-binding</keyword>